<comment type="function">
    <text evidence="9">Catalyzes the hydroxylation of L-kynurenine (L-Kyn) to form 3-hydroxy-L-kynurenine (L-3OHKyn). Required for synthesis of quinolinic acid.</text>
</comment>
<evidence type="ECO:0000313" key="13">
    <source>
        <dbReference type="Proteomes" id="UP001597476"/>
    </source>
</evidence>
<name>A0ABW5TAH5_9FLAO</name>
<dbReference type="InterPro" id="IPR002938">
    <property type="entry name" value="FAD-bd"/>
</dbReference>
<keyword evidence="6 9" id="KW-0560">Oxidoreductase</keyword>
<evidence type="ECO:0000256" key="3">
    <source>
        <dbReference type="ARBA" id="ARBA00022642"/>
    </source>
</evidence>
<sequence>MNKKKIIDTNEKVFPQGEDLDGASQNVLIIGAGLCGSLLALRLGQRGYNVNVYEMRPDLRKVDISAGRSINLAFSDRGNKAMKLVGLEDNVKQLCIPMHGRMIHDTRGNTFQSNYSGRTDEYINSVSRGGLNALLLDEAEKHKNVNIYFNKKCKSVNFEKTTARFKDYHTKDEFVEDADIIIGTDGAGSAMRKSYYLGKKFLFSFSQAYLTHGYKELSILPKKSGGHKIHKNALHIWPRGSFMLIALPNLDGSFTVTLFLSYDEGEYNFNNLNSEERVLEFFHKEFPDALAVMPNLVEDFFSNPTSPLGTIKCSPWHYKGNTLLMGDAAHAIVPFYGQGMNASFEDVVEFDAILDKYEGNWETVFYEYEKTRKKDTDAIADLAIDNFHEMKDHVANPIFQEKRKIEMALEKNFPNDYSSKYSLVTFNEDMGYREAMLKGRAQDKAILNMVSDGEITSSGNLETILKKVKEATEAILEDDRIAGLEAHPNPPKGRGRATN</sequence>
<dbReference type="PANTHER" id="PTHR46028">
    <property type="entry name" value="KYNURENINE 3-MONOOXYGENASE"/>
    <property type="match status" value="1"/>
</dbReference>
<evidence type="ECO:0000313" key="12">
    <source>
        <dbReference type="EMBL" id="MFD2725480.1"/>
    </source>
</evidence>
<proteinExistence type="inferred from homology"/>
<comment type="similarity">
    <text evidence="9">Belongs to the aromatic-ring hydroxylase family. KMO subfamily.</text>
</comment>
<evidence type="ECO:0000256" key="5">
    <source>
        <dbReference type="ARBA" id="ARBA00022857"/>
    </source>
</evidence>
<keyword evidence="4 9" id="KW-0274">FAD</keyword>
<keyword evidence="13" id="KW-1185">Reference proteome</keyword>
<dbReference type="SUPFAM" id="SSF51905">
    <property type="entry name" value="FAD/NAD(P)-binding domain"/>
    <property type="match status" value="1"/>
</dbReference>
<dbReference type="Pfam" id="PF01494">
    <property type="entry name" value="FAD_binding_3"/>
    <property type="match status" value="1"/>
</dbReference>
<organism evidence="12 13">
    <name type="scientific">Hyunsoonleella rubra</name>
    <dbReference type="NCBI Taxonomy" id="1737062"/>
    <lineage>
        <taxon>Bacteria</taxon>
        <taxon>Pseudomonadati</taxon>
        <taxon>Bacteroidota</taxon>
        <taxon>Flavobacteriia</taxon>
        <taxon>Flavobacteriales</taxon>
        <taxon>Flavobacteriaceae</taxon>
    </lineage>
</organism>
<gene>
    <name evidence="9" type="primary">kmo</name>
    <name evidence="12" type="ORF">ACFSR8_04585</name>
</gene>
<evidence type="ECO:0000256" key="1">
    <source>
        <dbReference type="ARBA" id="ARBA00001974"/>
    </source>
</evidence>
<keyword evidence="2 9" id="KW-0285">Flavoprotein</keyword>
<evidence type="ECO:0000259" key="11">
    <source>
        <dbReference type="Pfam" id="PF01494"/>
    </source>
</evidence>
<comment type="pathway">
    <text evidence="9">Cofactor biosynthesis; NAD(+) biosynthesis; quinolinate from L-kynurenine: step 1/3.</text>
</comment>
<dbReference type="InterPro" id="IPR027545">
    <property type="entry name" value="Kynurenine_monooxygenase"/>
</dbReference>
<evidence type="ECO:0000256" key="7">
    <source>
        <dbReference type="ARBA" id="ARBA00023033"/>
    </source>
</evidence>
<keyword evidence="5 9" id="KW-0521">NADP</keyword>
<feature type="region of interest" description="Disordered" evidence="10">
    <location>
        <begin position="479"/>
        <end position="499"/>
    </location>
</feature>
<dbReference type="InterPro" id="IPR036188">
    <property type="entry name" value="FAD/NAD-bd_sf"/>
</dbReference>
<dbReference type="Gene3D" id="3.50.50.60">
    <property type="entry name" value="FAD/NAD(P)-binding domain"/>
    <property type="match status" value="1"/>
</dbReference>
<keyword evidence="3 9" id="KW-0662">Pyridine nucleotide biosynthesis</keyword>
<reference evidence="13" key="1">
    <citation type="journal article" date="2019" name="Int. J. Syst. Evol. Microbiol.">
        <title>The Global Catalogue of Microorganisms (GCM) 10K type strain sequencing project: providing services to taxonomists for standard genome sequencing and annotation.</title>
        <authorList>
            <consortium name="The Broad Institute Genomics Platform"/>
            <consortium name="The Broad Institute Genome Sequencing Center for Infectious Disease"/>
            <person name="Wu L."/>
            <person name="Ma J."/>
        </authorList>
    </citation>
    <scope>NUCLEOTIDE SEQUENCE [LARGE SCALE GENOMIC DNA]</scope>
    <source>
        <strain evidence="13">KCTC 42398</strain>
    </source>
</reference>
<accession>A0ABW5TAH5</accession>
<dbReference type="HAMAP" id="MF_01971">
    <property type="entry name" value="Kynurenine_monooxygenase"/>
    <property type="match status" value="1"/>
</dbReference>
<evidence type="ECO:0000256" key="6">
    <source>
        <dbReference type="ARBA" id="ARBA00023002"/>
    </source>
</evidence>
<feature type="domain" description="FAD-binding" evidence="11">
    <location>
        <begin position="26"/>
        <end position="352"/>
    </location>
</feature>
<evidence type="ECO:0000256" key="4">
    <source>
        <dbReference type="ARBA" id="ARBA00022827"/>
    </source>
</evidence>
<evidence type="ECO:0000256" key="9">
    <source>
        <dbReference type="HAMAP-Rule" id="MF_01971"/>
    </source>
</evidence>
<evidence type="ECO:0000256" key="8">
    <source>
        <dbReference type="ARBA" id="ARBA00047818"/>
    </source>
</evidence>
<keyword evidence="7 9" id="KW-0503">Monooxygenase</keyword>
<dbReference type="EC" id="1.14.13.9" evidence="9"/>
<dbReference type="PANTHER" id="PTHR46028:SF2">
    <property type="entry name" value="KYNURENINE 3-MONOOXYGENASE"/>
    <property type="match status" value="1"/>
</dbReference>
<evidence type="ECO:0000256" key="2">
    <source>
        <dbReference type="ARBA" id="ARBA00022630"/>
    </source>
</evidence>
<dbReference type="PRINTS" id="PR00420">
    <property type="entry name" value="RNGMNOXGNASE"/>
</dbReference>
<evidence type="ECO:0000256" key="10">
    <source>
        <dbReference type="SAM" id="MobiDB-lite"/>
    </source>
</evidence>
<dbReference type="Proteomes" id="UP001597476">
    <property type="component" value="Unassembled WGS sequence"/>
</dbReference>
<dbReference type="RefSeq" id="WP_380289717.1">
    <property type="nucleotide sequence ID" value="NZ_JBHULY010000006.1"/>
</dbReference>
<comment type="caution">
    <text evidence="12">The sequence shown here is derived from an EMBL/GenBank/DDBJ whole genome shotgun (WGS) entry which is preliminary data.</text>
</comment>
<comment type="cofactor">
    <cofactor evidence="1 9">
        <name>FAD</name>
        <dbReference type="ChEBI" id="CHEBI:57692"/>
    </cofactor>
</comment>
<dbReference type="EMBL" id="JBHULY010000006">
    <property type="protein sequence ID" value="MFD2725480.1"/>
    <property type="molecule type" value="Genomic_DNA"/>
</dbReference>
<comment type="catalytic activity">
    <reaction evidence="8 9">
        <text>L-kynurenine + NADPH + O2 + H(+) = 3-hydroxy-L-kynurenine + NADP(+) + H2O</text>
        <dbReference type="Rhea" id="RHEA:20545"/>
        <dbReference type="ChEBI" id="CHEBI:15377"/>
        <dbReference type="ChEBI" id="CHEBI:15378"/>
        <dbReference type="ChEBI" id="CHEBI:15379"/>
        <dbReference type="ChEBI" id="CHEBI:57783"/>
        <dbReference type="ChEBI" id="CHEBI:57959"/>
        <dbReference type="ChEBI" id="CHEBI:58125"/>
        <dbReference type="ChEBI" id="CHEBI:58349"/>
        <dbReference type="EC" id="1.14.13.9"/>
    </reaction>
</comment>
<protein>
    <recommendedName>
        <fullName evidence="9">Kynurenine 3-monooxygenase</fullName>
        <ecNumber evidence="9">1.14.13.9</ecNumber>
    </recommendedName>
    <alternativeName>
        <fullName evidence="9">Kynurenine 3-hydroxylase</fullName>
    </alternativeName>
</protein>